<evidence type="ECO:0000313" key="5">
    <source>
        <dbReference type="Proteomes" id="UP001210211"/>
    </source>
</evidence>
<dbReference type="InterPro" id="IPR056423">
    <property type="entry name" value="BACK_BPM_SPOP"/>
</dbReference>
<dbReference type="GO" id="GO:0016567">
    <property type="term" value="P:protein ubiquitination"/>
    <property type="evidence" value="ECO:0007669"/>
    <property type="project" value="InterPro"/>
</dbReference>
<evidence type="ECO:0000259" key="3">
    <source>
        <dbReference type="PROSITE" id="PS50097"/>
    </source>
</evidence>
<protein>
    <recommendedName>
        <fullName evidence="3">BTB domain-containing protein</fullName>
    </recommendedName>
</protein>
<dbReference type="InterPro" id="IPR011333">
    <property type="entry name" value="SKP1/BTB/POZ_sf"/>
</dbReference>
<organism evidence="4 5">
    <name type="scientific">Rhynchospora tenuis</name>
    <dbReference type="NCBI Taxonomy" id="198213"/>
    <lineage>
        <taxon>Eukaryota</taxon>
        <taxon>Viridiplantae</taxon>
        <taxon>Streptophyta</taxon>
        <taxon>Embryophyta</taxon>
        <taxon>Tracheophyta</taxon>
        <taxon>Spermatophyta</taxon>
        <taxon>Magnoliopsida</taxon>
        <taxon>Liliopsida</taxon>
        <taxon>Poales</taxon>
        <taxon>Cyperaceae</taxon>
        <taxon>Cyperoideae</taxon>
        <taxon>Rhynchosporeae</taxon>
        <taxon>Rhynchospora</taxon>
    </lineage>
</organism>
<dbReference type="PANTHER" id="PTHR26379:SF469">
    <property type="entry name" value="MAB1"/>
    <property type="match status" value="1"/>
</dbReference>
<dbReference type="EMBL" id="JAMRDG010000001">
    <property type="protein sequence ID" value="KAJ3700800.1"/>
    <property type="molecule type" value="Genomic_DNA"/>
</dbReference>
<dbReference type="Pfam" id="PF24570">
    <property type="entry name" value="BACK_BPM_SPOP"/>
    <property type="match status" value="1"/>
</dbReference>
<comment type="pathway">
    <text evidence="1">Protein modification; protein ubiquitination.</text>
</comment>
<evidence type="ECO:0000313" key="4">
    <source>
        <dbReference type="EMBL" id="KAJ3700800.1"/>
    </source>
</evidence>
<dbReference type="Proteomes" id="UP001210211">
    <property type="component" value="Unassembled WGS sequence"/>
</dbReference>
<dbReference type="SUPFAM" id="SSF54695">
    <property type="entry name" value="POZ domain"/>
    <property type="match status" value="1"/>
</dbReference>
<dbReference type="Pfam" id="PF00651">
    <property type="entry name" value="BTB"/>
    <property type="match status" value="1"/>
</dbReference>
<dbReference type="InterPro" id="IPR000210">
    <property type="entry name" value="BTB/POZ_dom"/>
</dbReference>
<comment type="similarity">
    <text evidence="2">Belongs to the Tdpoz family.</text>
</comment>
<dbReference type="AlphaFoldDB" id="A0AAD5ZN03"/>
<name>A0AAD5ZN03_9POAL</name>
<reference evidence="4 5" key="1">
    <citation type="journal article" date="2022" name="Cell">
        <title>Repeat-based holocentromeres influence genome architecture and karyotype evolution.</title>
        <authorList>
            <person name="Hofstatter P.G."/>
            <person name="Thangavel G."/>
            <person name="Lux T."/>
            <person name="Neumann P."/>
            <person name="Vondrak T."/>
            <person name="Novak P."/>
            <person name="Zhang M."/>
            <person name="Costa L."/>
            <person name="Castellani M."/>
            <person name="Scott A."/>
            <person name="Toegelov H."/>
            <person name="Fuchs J."/>
            <person name="Mata-Sucre Y."/>
            <person name="Dias Y."/>
            <person name="Vanzela A.L.L."/>
            <person name="Huettel B."/>
            <person name="Almeida C.C.S."/>
            <person name="Simkova H."/>
            <person name="Souza G."/>
            <person name="Pedrosa-Harand A."/>
            <person name="Macas J."/>
            <person name="Mayer K.F.X."/>
            <person name="Houben A."/>
            <person name="Marques A."/>
        </authorList>
    </citation>
    <scope>NUCLEOTIDE SEQUENCE [LARGE SCALE GENOMIC DNA]</scope>
    <source>
        <strain evidence="4">RhyTen1mFocal</strain>
    </source>
</reference>
<accession>A0AAD5ZN03</accession>
<dbReference type="SUPFAM" id="SSF49599">
    <property type="entry name" value="TRAF domain-like"/>
    <property type="match status" value="1"/>
</dbReference>
<dbReference type="CDD" id="cd18280">
    <property type="entry name" value="BTB_POZ_BPM_plant"/>
    <property type="match status" value="1"/>
</dbReference>
<evidence type="ECO:0000256" key="2">
    <source>
        <dbReference type="ARBA" id="ARBA00010846"/>
    </source>
</evidence>
<feature type="domain" description="BTB" evidence="3">
    <location>
        <begin position="73"/>
        <end position="140"/>
    </location>
</feature>
<sequence>MGQFAKRSDFEASKHLKDDAFTIKCTVTVVKENNLQGTTPCGIAVPTSNFGIAVPTSNLNQHFVHLLENGDGADITFIVKGERFKANRCVLAARSAVFNAELFGCMKEKGKKIITIKDIDAPIFKAMLYFIYSDSVPDFEGNSDDYVDEKKDVILMAQHLLAAADRYDLERLKLMCEDFLWKNLNVSTVVSTLIMAEQHNCNQLEAECLRFMRYPVNFKAVALTDEFDDLKTDFPSILKKIELFNLKMKYYSKLFR</sequence>
<dbReference type="PROSITE" id="PS50097">
    <property type="entry name" value="BTB"/>
    <property type="match status" value="1"/>
</dbReference>
<dbReference type="PANTHER" id="PTHR26379">
    <property type="entry name" value="BTB/POZ AND MATH DOMAIN-CONTAINING PROTEIN 1"/>
    <property type="match status" value="1"/>
</dbReference>
<dbReference type="InterPro" id="IPR045005">
    <property type="entry name" value="BPM1-6"/>
</dbReference>
<dbReference type="SMART" id="SM00225">
    <property type="entry name" value="BTB"/>
    <property type="match status" value="1"/>
</dbReference>
<evidence type="ECO:0000256" key="1">
    <source>
        <dbReference type="ARBA" id="ARBA00004906"/>
    </source>
</evidence>
<keyword evidence="5" id="KW-1185">Reference proteome</keyword>
<proteinExistence type="inferred from homology"/>
<comment type="caution">
    <text evidence="4">The sequence shown here is derived from an EMBL/GenBank/DDBJ whole genome shotgun (WGS) entry which is preliminary data.</text>
</comment>
<gene>
    <name evidence="4" type="ORF">LUZ61_004505</name>
</gene>
<dbReference type="Gene3D" id="3.30.710.10">
    <property type="entry name" value="Potassium Channel Kv1.1, Chain A"/>
    <property type="match status" value="1"/>
</dbReference>
<dbReference type="Gene3D" id="1.25.40.420">
    <property type="match status" value="1"/>
</dbReference>